<dbReference type="AlphaFoldDB" id="A0A4P6JLU2"/>
<dbReference type="KEGG" id="kbs:EPA93_08060"/>
<organism evidence="2 3">
    <name type="scientific">Ktedonosporobacter rubrisoli</name>
    <dbReference type="NCBI Taxonomy" id="2509675"/>
    <lineage>
        <taxon>Bacteria</taxon>
        <taxon>Bacillati</taxon>
        <taxon>Chloroflexota</taxon>
        <taxon>Ktedonobacteria</taxon>
        <taxon>Ktedonobacterales</taxon>
        <taxon>Ktedonosporobacteraceae</taxon>
        <taxon>Ktedonosporobacter</taxon>
    </lineage>
</organism>
<accession>A0A4P6JLU2</accession>
<dbReference type="Proteomes" id="UP000290365">
    <property type="component" value="Chromosome"/>
</dbReference>
<proteinExistence type="predicted"/>
<evidence type="ECO:0000313" key="2">
    <source>
        <dbReference type="EMBL" id="QBD75962.1"/>
    </source>
</evidence>
<dbReference type="OrthoDB" id="269318at2"/>
<dbReference type="PANTHER" id="PTHR43734">
    <property type="entry name" value="PHYTOENE DESATURASE"/>
    <property type="match status" value="1"/>
</dbReference>
<dbReference type="PANTHER" id="PTHR43734:SF1">
    <property type="entry name" value="PHYTOENE DESATURASE"/>
    <property type="match status" value="1"/>
</dbReference>
<protein>
    <submittedName>
        <fullName evidence="2">NAD(P)/FAD-dependent oxidoreductase</fullName>
    </submittedName>
</protein>
<dbReference type="EMBL" id="CP035758">
    <property type="protein sequence ID" value="QBD75962.1"/>
    <property type="molecule type" value="Genomic_DNA"/>
</dbReference>
<evidence type="ECO:0000259" key="1">
    <source>
        <dbReference type="Pfam" id="PF01593"/>
    </source>
</evidence>
<keyword evidence="3" id="KW-1185">Reference proteome</keyword>
<dbReference type="Gene3D" id="3.50.50.60">
    <property type="entry name" value="FAD/NAD(P)-binding domain"/>
    <property type="match status" value="1"/>
</dbReference>
<dbReference type="Pfam" id="PF01593">
    <property type="entry name" value="Amino_oxidase"/>
    <property type="match status" value="1"/>
</dbReference>
<dbReference type="InterPro" id="IPR036188">
    <property type="entry name" value="FAD/NAD-bd_sf"/>
</dbReference>
<name>A0A4P6JLU2_KTERU</name>
<evidence type="ECO:0000313" key="3">
    <source>
        <dbReference type="Proteomes" id="UP000290365"/>
    </source>
</evidence>
<gene>
    <name evidence="2" type="ORF">EPA93_08060</name>
</gene>
<feature type="domain" description="Amine oxidase" evidence="1">
    <location>
        <begin position="54"/>
        <end position="460"/>
    </location>
</feature>
<dbReference type="SUPFAM" id="SSF51905">
    <property type="entry name" value="FAD/NAD(P)-binding domain"/>
    <property type="match status" value="1"/>
</dbReference>
<dbReference type="Gene3D" id="3.90.660.50">
    <property type="match status" value="1"/>
</dbReference>
<sequence>MAFLEGGSDASPLPSIWLNKICSCKVSQHSIEMDIVMKTHKYTQLPVIIVGGGLSGLSAAAYLAQAGYAVMLFEKASTLGGRARTRQRNGFFFNQGAHAFRLGGAGERVLNELGVSYRGLLPQPLGVSALVDGKVHSLAPGGTSLLEMPFLPLAAKEELMRLFAGLKHLNTQALQGKSLQGWLEEEVKHPQARQFLLARARISTYTTASDLLSAGLALSLLSRQVVYLDEGWQTLVDGLQQKAQEAGAHLITQVSVKAVEVAGERYHVRLADGSRYEASAVLLATDPATACDLVFDGTHEALSRWAAQAIPARVACLDIALRRLPNAENLTTLCLDRPLYYSVHSASAHLAPEGSALIHLMKYLRPDETAEPVASRQELEALMDLLQPGWRAEVIEESFLPHMIASNAIVQARLGGVGGRPASAVPGLPSLYIAGDWVGPEGEKAEACFASARSAARLIMAQLSTGRSASLVSSSSVID</sequence>
<reference evidence="2 3" key="1">
    <citation type="submission" date="2019-01" db="EMBL/GenBank/DDBJ databases">
        <title>Ktedonosporobacter rubrisoli SCAWS-G2.</title>
        <authorList>
            <person name="Huang Y."/>
            <person name="Yan B."/>
        </authorList>
    </citation>
    <scope>NUCLEOTIDE SEQUENCE [LARGE SCALE GENOMIC DNA]</scope>
    <source>
        <strain evidence="2 3">SCAWS-G2</strain>
    </source>
</reference>
<dbReference type="InterPro" id="IPR002937">
    <property type="entry name" value="Amino_oxidase"/>
</dbReference>
<dbReference type="GO" id="GO:0016491">
    <property type="term" value="F:oxidoreductase activity"/>
    <property type="evidence" value="ECO:0007669"/>
    <property type="project" value="InterPro"/>
</dbReference>